<keyword evidence="2" id="KW-1185">Reference proteome</keyword>
<dbReference type="Proteomes" id="UP000193144">
    <property type="component" value="Unassembled WGS sequence"/>
</dbReference>
<dbReference type="AlphaFoldDB" id="A0A1Y1YTC5"/>
<organism evidence="1 2">
    <name type="scientific">Clohesyomyces aquaticus</name>
    <dbReference type="NCBI Taxonomy" id="1231657"/>
    <lineage>
        <taxon>Eukaryota</taxon>
        <taxon>Fungi</taxon>
        <taxon>Dikarya</taxon>
        <taxon>Ascomycota</taxon>
        <taxon>Pezizomycotina</taxon>
        <taxon>Dothideomycetes</taxon>
        <taxon>Pleosporomycetidae</taxon>
        <taxon>Pleosporales</taxon>
        <taxon>Lindgomycetaceae</taxon>
        <taxon>Clohesyomyces</taxon>
    </lineage>
</organism>
<evidence type="ECO:0000313" key="1">
    <source>
        <dbReference type="EMBL" id="ORY01290.1"/>
    </source>
</evidence>
<name>A0A1Y1YTC5_9PLEO</name>
<dbReference type="EMBL" id="MCFA01000172">
    <property type="protein sequence ID" value="ORY01290.1"/>
    <property type="molecule type" value="Genomic_DNA"/>
</dbReference>
<sequence>MSTSIPAPLASALTTHITTTTALEHTFYTSLQSLQSSQSPSLSTHHRALVTLPLLNQLRTDAESIITRAYQSPPAKPDLQLEFDGITAKSINLLDEHECAVNEGWKLWHNDVTTIVSVGNTLQNHSGILSILQGLEGHEGLLEEHGKYVMGVRAPIQRENERMSRDLKEMAEVAQGKLTERLNVLNGVTEKWEAEAERFEKVMRRARIALLPASGGRQAVRDINRGLDVEGGSEIDIDRSSVTAAE</sequence>
<gene>
    <name evidence="1" type="ORF">BCR34DRAFT_592328</name>
</gene>
<proteinExistence type="predicted"/>
<accession>A0A1Y1YTC5</accession>
<reference evidence="1 2" key="1">
    <citation type="submission" date="2016-07" db="EMBL/GenBank/DDBJ databases">
        <title>Pervasive Adenine N6-methylation of Active Genes in Fungi.</title>
        <authorList>
            <consortium name="DOE Joint Genome Institute"/>
            <person name="Mondo S.J."/>
            <person name="Dannebaum R.O."/>
            <person name="Kuo R.C."/>
            <person name="Labutti K."/>
            <person name="Haridas S."/>
            <person name="Kuo A."/>
            <person name="Salamov A."/>
            <person name="Ahrendt S.R."/>
            <person name="Lipzen A."/>
            <person name="Sullivan W."/>
            <person name="Andreopoulos W.B."/>
            <person name="Clum A."/>
            <person name="Lindquist E."/>
            <person name="Daum C."/>
            <person name="Ramamoorthy G.K."/>
            <person name="Gryganskyi A."/>
            <person name="Culley D."/>
            <person name="Magnuson J.K."/>
            <person name="James T.Y."/>
            <person name="O'Malley M.A."/>
            <person name="Stajich J.E."/>
            <person name="Spatafora J.W."/>
            <person name="Visel A."/>
            <person name="Grigoriev I.V."/>
        </authorList>
    </citation>
    <scope>NUCLEOTIDE SEQUENCE [LARGE SCALE GENOMIC DNA]</scope>
    <source>
        <strain evidence="1 2">CBS 115471</strain>
    </source>
</reference>
<protein>
    <submittedName>
        <fullName evidence="1">Uncharacterized protein</fullName>
    </submittedName>
</protein>
<evidence type="ECO:0000313" key="2">
    <source>
        <dbReference type="Proteomes" id="UP000193144"/>
    </source>
</evidence>
<comment type="caution">
    <text evidence="1">The sequence shown here is derived from an EMBL/GenBank/DDBJ whole genome shotgun (WGS) entry which is preliminary data.</text>
</comment>